<proteinExistence type="predicted"/>
<dbReference type="InterPro" id="IPR009057">
    <property type="entry name" value="Homeodomain-like_sf"/>
</dbReference>
<dbReference type="Proteomes" id="UP000298781">
    <property type="component" value="Chromosome"/>
</dbReference>
<keyword evidence="2" id="KW-0238">DNA-binding</keyword>
<dbReference type="PROSITE" id="PS01124">
    <property type="entry name" value="HTH_ARAC_FAMILY_2"/>
    <property type="match status" value="1"/>
</dbReference>
<dbReference type="Pfam" id="PF12852">
    <property type="entry name" value="Cupin_6"/>
    <property type="match status" value="1"/>
</dbReference>
<dbReference type="SMART" id="SM00342">
    <property type="entry name" value="HTH_ARAC"/>
    <property type="match status" value="1"/>
</dbReference>
<dbReference type="RefSeq" id="WP_136963967.1">
    <property type="nucleotide sequence ID" value="NZ_CP039690.1"/>
</dbReference>
<accession>A0A4D7BF96</accession>
<evidence type="ECO:0000256" key="3">
    <source>
        <dbReference type="ARBA" id="ARBA00023163"/>
    </source>
</evidence>
<evidence type="ECO:0000313" key="5">
    <source>
        <dbReference type="EMBL" id="QCI68548.1"/>
    </source>
</evidence>
<dbReference type="KEGG" id="pstg:E8M01_32550"/>
<dbReference type="GO" id="GO:0003700">
    <property type="term" value="F:DNA-binding transcription factor activity"/>
    <property type="evidence" value="ECO:0007669"/>
    <property type="project" value="InterPro"/>
</dbReference>
<dbReference type="SUPFAM" id="SSF46689">
    <property type="entry name" value="Homeodomain-like"/>
    <property type="match status" value="2"/>
</dbReference>
<dbReference type="Pfam" id="PF12833">
    <property type="entry name" value="HTH_18"/>
    <property type="match status" value="1"/>
</dbReference>
<dbReference type="AlphaFoldDB" id="A0A4D7BF96"/>
<keyword evidence="1" id="KW-0805">Transcription regulation</keyword>
<evidence type="ECO:0000256" key="2">
    <source>
        <dbReference type="ARBA" id="ARBA00023125"/>
    </source>
</evidence>
<keyword evidence="6" id="KW-1185">Reference proteome</keyword>
<dbReference type="PANTHER" id="PTHR46796">
    <property type="entry name" value="HTH-TYPE TRANSCRIPTIONAL ACTIVATOR RHAS-RELATED"/>
    <property type="match status" value="1"/>
</dbReference>
<name>A0A4D7BF96_9HYPH</name>
<keyword evidence="3" id="KW-0804">Transcription</keyword>
<dbReference type="PANTHER" id="PTHR46796:SF7">
    <property type="entry name" value="ARAC FAMILY TRANSCRIPTIONAL REGULATOR"/>
    <property type="match status" value="1"/>
</dbReference>
<evidence type="ECO:0000313" key="6">
    <source>
        <dbReference type="Proteomes" id="UP000298781"/>
    </source>
</evidence>
<dbReference type="GO" id="GO:0043565">
    <property type="term" value="F:sequence-specific DNA binding"/>
    <property type="evidence" value="ECO:0007669"/>
    <property type="project" value="InterPro"/>
</dbReference>
<sequence>MDPLSQLIALLRPHTAVSKPITGRGTWGVRYAAYGLPGFAIVLSGQCWLGIDGNAPVQLARGDFVLLPATPAFTLSSQPDADCVLRDPTDTAVRHGDQEGEPDFRMLGGAFRIETVNAPLLTALLPAMIHIHASEGGTERLGRIIELIIEECASDHPGKDMILQRLLEVMLVESLRWRRAGADALPAGLLRGMGDPVLARVLRALHGNVRAGWTVAELAKLAGMSRSAFAARFGWTLGCAPIEYLSRWRMALAQDALGRGGTSLDHLADEIGYESASAFSAAFRRRVGCSPGSFARARRAQAAVPAA</sequence>
<evidence type="ECO:0000256" key="1">
    <source>
        <dbReference type="ARBA" id="ARBA00023015"/>
    </source>
</evidence>
<feature type="domain" description="HTH araC/xylS-type" evidence="4">
    <location>
        <begin position="199"/>
        <end position="297"/>
    </location>
</feature>
<gene>
    <name evidence="5" type="ORF">E8M01_32550</name>
</gene>
<dbReference type="EMBL" id="CP039690">
    <property type="protein sequence ID" value="QCI68548.1"/>
    <property type="molecule type" value="Genomic_DNA"/>
</dbReference>
<dbReference type="InterPro" id="IPR050204">
    <property type="entry name" value="AraC_XylS_family_regulators"/>
</dbReference>
<dbReference type="Gene3D" id="1.10.10.60">
    <property type="entry name" value="Homeodomain-like"/>
    <property type="match status" value="1"/>
</dbReference>
<evidence type="ECO:0000259" key="4">
    <source>
        <dbReference type="PROSITE" id="PS01124"/>
    </source>
</evidence>
<protein>
    <submittedName>
        <fullName evidence="5">AraC family transcriptional regulator</fullName>
    </submittedName>
</protein>
<dbReference type="InterPro" id="IPR018060">
    <property type="entry name" value="HTH_AraC"/>
</dbReference>
<dbReference type="OrthoDB" id="9802263at2"/>
<reference evidence="5 6" key="1">
    <citation type="submission" date="2019-04" db="EMBL/GenBank/DDBJ databases">
        <title>Phreatobacter aquaticus sp. nov.</title>
        <authorList>
            <person name="Choi A."/>
        </authorList>
    </citation>
    <scope>NUCLEOTIDE SEQUENCE [LARGE SCALE GENOMIC DNA]</scope>
    <source>
        <strain evidence="5 6">KCTC 52518</strain>
    </source>
</reference>
<organism evidence="5 6">
    <name type="scientific">Phreatobacter stygius</name>
    <dbReference type="NCBI Taxonomy" id="1940610"/>
    <lineage>
        <taxon>Bacteria</taxon>
        <taxon>Pseudomonadati</taxon>
        <taxon>Pseudomonadota</taxon>
        <taxon>Alphaproteobacteria</taxon>
        <taxon>Hyphomicrobiales</taxon>
        <taxon>Phreatobacteraceae</taxon>
        <taxon>Phreatobacter</taxon>
    </lineage>
</organism>
<dbReference type="InterPro" id="IPR032783">
    <property type="entry name" value="AraC_lig"/>
</dbReference>